<feature type="compositionally biased region" description="Polar residues" evidence="1">
    <location>
        <begin position="7"/>
        <end position="18"/>
    </location>
</feature>
<feature type="compositionally biased region" description="Basic residues" evidence="1">
    <location>
        <begin position="58"/>
        <end position="74"/>
    </location>
</feature>
<dbReference type="EMBL" id="MU854562">
    <property type="protein sequence ID" value="KAK4032948.1"/>
    <property type="molecule type" value="Genomic_DNA"/>
</dbReference>
<evidence type="ECO:0000256" key="1">
    <source>
        <dbReference type="SAM" id="MobiDB-lite"/>
    </source>
</evidence>
<feature type="compositionally biased region" description="Low complexity" evidence="1">
    <location>
        <begin position="121"/>
        <end position="142"/>
    </location>
</feature>
<protein>
    <submittedName>
        <fullName evidence="2">Uncharacterized protein</fullName>
    </submittedName>
</protein>
<comment type="caution">
    <text evidence="2">The sequence shown here is derived from an EMBL/GenBank/DDBJ whole genome shotgun (WGS) entry which is preliminary data.</text>
</comment>
<organism evidence="2 3">
    <name type="scientific">Parachaetomium inaequale</name>
    <dbReference type="NCBI Taxonomy" id="2588326"/>
    <lineage>
        <taxon>Eukaryota</taxon>
        <taxon>Fungi</taxon>
        <taxon>Dikarya</taxon>
        <taxon>Ascomycota</taxon>
        <taxon>Pezizomycotina</taxon>
        <taxon>Sordariomycetes</taxon>
        <taxon>Sordariomycetidae</taxon>
        <taxon>Sordariales</taxon>
        <taxon>Chaetomiaceae</taxon>
        <taxon>Parachaetomium</taxon>
    </lineage>
</organism>
<dbReference type="AlphaFoldDB" id="A0AAN6P9W9"/>
<feature type="compositionally biased region" description="Basic and acidic residues" evidence="1">
    <location>
        <begin position="167"/>
        <end position="179"/>
    </location>
</feature>
<feature type="region of interest" description="Disordered" evidence="1">
    <location>
        <begin position="84"/>
        <end position="103"/>
    </location>
</feature>
<keyword evidence="3" id="KW-1185">Reference proteome</keyword>
<accession>A0AAN6P9W9</accession>
<feature type="compositionally biased region" description="Low complexity" evidence="1">
    <location>
        <begin position="157"/>
        <end position="166"/>
    </location>
</feature>
<dbReference type="Proteomes" id="UP001303115">
    <property type="component" value="Unassembled WGS sequence"/>
</dbReference>
<reference evidence="3" key="1">
    <citation type="journal article" date="2023" name="Mol. Phylogenet. Evol.">
        <title>Genome-scale phylogeny and comparative genomics of the fungal order Sordariales.</title>
        <authorList>
            <person name="Hensen N."/>
            <person name="Bonometti L."/>
            <person name="Westerberg I."/>
            <person name="Brannstrom I.O."/>
            <person name="Guillou S."/>
            <person name="Cros-Aarteil S."/>
            <person name="Calhoun S."/>
            <person name="Haridas S."/>
            <person name="Kuo A."/>
            <person name="Mondo S."/>
            <person name="Pangilinan J."/>
            <person name="Riley R."/>
            <person name="LaButti K."/>
            <person name="Andreopoulos B."/>
            <person name="Lipzen A."/>
            <person name="Chen C."/>
            <person name="Yan M."/>
            <person name="Daum C."/>
            <person name="Ng V."/>
            <person name="Clum A."/>
            <person name="Steindorff A."/>
            <person name="Ohm R.A."/>
            <person name="Martin F."/>
            <person name="Silar P."/>
            <person name="Natvig D.O."/>
            <person name="Lalanne C."/>
            <person name="Gautier V."/>
            <person name="Ament-Velasquez S.L."/>
            <person name="Kruys A."/>
            <person name="Hutchinson M.I."/>
            <person name="Powell A.J."/>
            <person name="Barry K."/>
            <person name="Miller A.N."/>
            <person name="Grigoriev I.V."/>
            <person name="Debuchy R."/>
            <person name="Gladieux P."/>
            <person name="Hiltunen Thoren M."/>
            <person name="Johannesson H."/>
        </authorList>
    </citation>
    <scope>NUCLEOTIDE SEQUENCE [LARGE SCALE GENOMIC DNA]</scope>
    <source>
        <strain evidence="3">CBS 284.82</strain>
    </source>
</reference>
<evidence type="ECO:0000313" key="2">
    <source>
        <dbReference type="EMBL" id="KAK4032948.1"/>
    </source>
</evidence>
<evidence type="ECO:0000313" key="3">
    <source>
        <dbReference type="Proteomes" id="UP001303115"/>
    </source>
</evidence>
<name>A0AAN6P9W9_9PEZI</name>
<gene>
    <name evidence="2" type="ORF">C8A01DRAFT_20049</name>
</gene>
<feature type="region of interest" description="Disordered" evidence="1">
    <location>
        <begin position="116"/>
        <end position="181"/>
    </location>
</feature>
<sequence length="415" mass="45612">MGLPLRNPTSFTSLTSGAAPSGGPSITSDSDSDLDPSEPLSHLTQALLRPYPLERSSLSRRPKSNQARKLHRDRVRQTYHQQAYAHPATAETHHVKPRNPWAADADEGRALARSSLRLPGDAESSQEQASSQGSSQTSSSQGDGDRSRRPLRRSRSSSRSSSTRPPSLERQDAFRDDKTAKRRRSLVWDDDVDVVEMGLWFGRSAWASEGGETRGGRLAARREQDEQAEVAELYRMGLLYDDEYERGEGFSLDRIVREEPAYSLRVRPANPHLRRGRRDWRADYQHVSLSSAVDLAFSAFGEDEALAGWLLSPSASSSSHGSAALEQPRPRTEAAHDTPRLTVIYELVDDAVSAVSAEDFLDSISVSEVSYCGAEDDDERAWALLEGCNGDAAPATVEVGEDDIDPWVVLGHDGS</sequence>
<proteinExistence type="predicted"/>
<feature type="region of interest" description="Disordered" evidence="1">
    <location>
        <begin position="1"/>
        <end position="76"/>
    </location>
</feature>